<reference evidence="1" key="1">
    <citation type="journal article" date="2020" name="Microb. Genom.">
        <title>Genetic diversity of clinical and environmental Mucorales isolates obtained from an investigation of mucormycosis cases among solid organ transplant recipients.</title>
        <authorList>
            <person name="Nguyen M.H."/>
            <person name="Kaul D."/>
            <person name="Muto C."/>
            <person name="Cheng S.J."/>
            <person name="Richter R.A."/>
            <person name="Bruno V.M."/>
            <person name="Liu G."/>
            <person name="Beyhan S."/>
            <person name="Sundermann A.J."/>
            <person name="Mounaud S."/>
            <person name="Pasculle A.W."/>
            <person name="Nierman W.C."/>
            <person name="Driscoll E."/>
            <person name="Cumbie R."/>
            <person name="Clancy C.J."/>
            <person name="Dupont C.L."/>
        </authorList>
    </citation>
    <scope>NUCLEOTIDE SEQUENCE</scope>
    <source>
        <strain evidence="1">GL16</strain>
    </source>
</reference>
<sequence length="312" mass="33903">MIDNLDHQKLIIGSSLKPGIGPFENVALRPSACMLRCVPIAMVVTVTLLSPFWMSRPPMIPSTVVSYDNPCSLLLLLSVVLLLSNFFDDVSVSVLLQNNVSTPFSLSTGVLQGSVLSPHLYFIYINTLPVLLHSDASSSTTLVLTLSPFGPPGPGSMVPPDLPFGPSLSPSSSSPLPSPTKCLFYAEDVALVGSARKVWHMLDLAQIHSLMLGYSYARPSLYGEDLSSVDGLIYFDVPFDPYELSAPTTIKHRSSSSLMIMAQLSTMSLNRNGFPLLFFSRIYAAFAQPKIEYGLAMLIVLKRTTMSLPILI</sequence>
<accession>A0A9P6YHR1</accession>
<evidence type="ECO:0008006" key="3">
    <source>
        <dbReference type="Google" id="ProtNLM"/>
    </source>
</evidence>
<protein>
    <recommendedName>
        <fullName evidence="3">Reverse transcriptase domain-containing protein</fullName>
    </recommendedName>
</protein>
<dbReference type="AlphaFoldDB" id="A0A9P6YHR1"/>
<evidence type="ECO:0000313" key="1">
    <source>
        <dbReference type="EMBL" id="KAG1548856.1"/>
    </source>
</evidence>
<evidence type="ECO:0000313" key="2">
    <source>
        <dbReference type="Proteomes" id="UP000717996"/>
    </source>
</evidence>
<name>A0A9P6YHR1_RHIOR</name>
<dbReference type="EMBL" id="JAANIT010000335">
    <property type="protein sequence ID" value="KAG1548856.1"/>
    <property type="molecule type" value="Genomic_DNA"/>
</dbReference>
<organism evidence="1 2">
    <name type="scientific">Rhizopus oryzae</name>
    <name type="common">Mucormycosis agent</name>
    <name type="synonym">Rhizopus arrhizus var. delemar</name>
    <dbReference type="NCBI Taxonomy" id="64495"/>
    <lineage>
        <taxon>Eukaryota</taxon>
        <taxon>Fungi</taxon>
        <taxon>Fungi incertae sedis</taxon>
        <taxon>Mucoromycota</taxon>
        <taxon>Mucoromycotina</taxon>
        <taxon>Mucoromycetes</taxon>
        <taxon>Mucorales</taxon>
        <taxon>Mucorineae</taxon>
        <taxon>Rhizopodaceae</taxon>
        <taxon>Rhizopus</taxon>
    </lineage>
</organism>
<dbReference type="Proteomes" id="UP000717996">
    <property type="component" value="Unassembled WGS sequence"/>
</dbReference>
<proteinExistence type="predicted"/>
<gene>
    <name evidence="1" type="ORF">G6F51_003403</name>
</gene>
<dbReference type="OrthoDB" id="2207231at2759"/>
<comment type="caution">
    <text evidence="1">The sequence shown here is derived from an EMBL/GenBank/DDBJ whole genome shotgun (WGS) entry which is preliminary data.</text>
</comment>